<dbReference type="GO" id="GO:0047334">
    <property type="term" value="F:diphosphate-fructose-6-phosphate 1-phosphotransferase activity"/>
    <property type="evidence" value="ECO:0007669"/>
    <property type="project" value="TreeGrafter"/>
</dbReference>
<dbReference type="EMBL" id="JBBPBK010000004">
    <property type="protein sequence ID" value="KAK9287362.1"/>
    <property type="molecule type" value="Genomic_DNA"/>
</dbReference>
<comment type="caution">
    <text evidence="3">The sequence shown here is derived from an EMBL/GenBank/DDBJ whole genome shotgun (WGS) entry which is preliminary data.</text>
</comment>
<sequence>MPTLKKAGVINTIDGYIIFACMTREVGNLDAPVEELTVGGTALTSLMDVERRHGKFKPVIKKAMVELEGTSHCWSCEQLETA</sequence>
<evidence type="ECO:0000256" key="1">
    <source>
        <dbReference type="ARBA" id="ARBA00022490"/>
    </source>
</evidence>
<evidence type="ECO:0000256" key="2">
    <source>
        <dbReference type="ARBA" id="ARBA00023152"/>
    </source>
</evidence>
<dbReference type="Proteomes" id="UP001415857">
    <property type="component" value="Unassembled WGS sequence"/>
</dbReference>
<keyword evidence="2" id="KW-0324">Glycolysis</keyword>
<proteinExistence type="predicted"/>
<dbReference type="GO" id="GO:0015979">
    <property type="term" value="P:photosynthesis"/>
    <property type="evidence" value="ECO:0007669"/>
    <property type="project" value="TreeGrafter"/>
</dbReference>
<dbReference type="AlphaFoldDB" id="A0AAP0X240"/>
<dbReference type="GO" id="GO:0009749">
    <property type="term" value="P:response to glucose"/>
    <property type="evidence" value="ECO:0007669"/>
    <property type="project" value="TreeGrafter"/>
</dbReference>
<dbReference type="Gene3D" id="3.40.50.450">
    <property type="match status" value="1"/>
</dbReference>
<name>A0AAP0X240_LIQFO</name>
<gene>
    <name evidence="3" type="ORF">L1049_015779</name>
</gene>
<evidence type="ECO:0000313" key="3">
    <source>
        <dbReference type="EMBL" id="KAK9287362.1"/>
    </source>
</evidence>
<dbReference type="GO" id="GO:0005829">
    <property type="term" value="C:cytosol"/>
    <property type="evidence" value="ECO:0007669"/>
    <property type="project" value="TreeGrafter"/>
</dbReference>
<accession>A0AAP0X240</accession>
<protein>
    <submittedName>
        <fullName evidence="3">Uncharacterized protein</fullName>
    </submittedName>
</protein>
<dbReference type="PANTHER" id="PTHR43650">
    <property type="entry name" value="PYROPHOSPHATE--FRUCTOSE 6-PHOSPHATE 1-PHOSPHOTRANSFERASE"/>
    <property type="match status" value="1"/>
</dbReference>
<evidence type="ECO:0000313" key="4">
    <source>
        <dbReference type="Proteomes" id="UP001415857"/>
    </source>
</evidence>
<reference evidence="3 4" key="1">
    <citation type="journal article" date="2024" name="Plant J.">
        <title>Genome sequences and population genomics reveal climatic adaptation and genomic divergence between two closely related sweetgum species.</title>
        <authorList>
            <person name="Xu W.Q."/>
            <person name="Ren C.Q."/>
            <person name="Zhang X.Y."/>
            <person name="Comes H.P."/>
            <person name="Liu X.H."/>
            <person name="Li Y.G."/>
            <person name="Kettle C.J."/>
            <person name="Jalonen R."/>
            <person name="Gaisberger H."/>
            <person name="Ma Y.Z."/>
            <person name="Qiu Y.X."/>
        </authorList>
    </citation>
    <scope>NUCLEOTIDE SEQUENCE [LARGE SCALE GENOMIC DNA]</scope>
    <source>
        <strain evidence="3">Hangzhou</strain>
    </source>
</reference>
<organism evidence="3 4">
    <name type="scientific">Liquidambar formosana</name>
    <name type="common">Formosan gum</name>
    <dbReference type="NCBI Taxonomy" id="63359"/>
    <lineage>
        <taxon>Eukaryota</taxon>
        <taxon>Viridiplantae</taxon>
        <taxon>Streptophyta</taxon>
        <taxon>Embryophyta</taxon>
        <taxon>Tracheophyta</taxon>
        <taxon>Spermatophyta</taxon>
        <taxon>Magnoliopsida</taxon>
        <taxon>eudicotyledons</taxon>
        <taxon>Gunneridae</taxon>
        <taxon>Pentapetalae</taxon>
        <taxon>Saxifragales</taxon>
        <taxon>Altingiaceae</taxon>
        <taxon>Liquidambar</taxon>
    </lineage>
</organism>
<keyword evidence="4" id="KW-1185">Reference proteome</keyword>
<dbReference type="GO" id="GO:0006096">
    <property type="term" value="P:glycolytic process"/>
    <property type="evidence" value="ECO:0007669"/>
    <property type="project" value="UniProtKB-KW"/>
</dbReference>
<dbReference type="PANTHER" id="PTHR43650:SF1">
    <property type="entry name" value="PYROPHOSPHATE--FRUCTOSE 6-PHOSPHATE 1-PHOSPHOTRANSFERASE SUBUNIT BETA 2"/>
    <property type="match status" value="1"/>
</dbReference>
<keyword evidence="1" id="KW-0963">Cytoplasm</keyword>